<accession>D4CX22</accession>
<reference evidence="1 2" key="1">
    <citation type="submission" date="2010-02" db="EMBL/GenBank/DDBJ databases">
        <authorList>
            <person name="Weinstock G."/>
            <person name="Sodergren E."/>
            <person name="Clifton S."/>
            <person name="Fulton L."/>
            <person name="Fulton B."/>
            <person name="Courtney L."/>
            <person name="Fronick C."/>
            <person name="Harrison M."/>
            <person name="Strong C."/>
            <person name="Farmer C."/>
            <person name="Delahaunty K."/>
            <person name="Markovic C."/>
            <person name="Hall O."/>
            <person name="Minx P."/>
            <person name="Tomlinson C."/>
            <person name="Mitreva M."/>
            <person name="Nelson J."/>
            <person name="Hou S."/>
            <person name="Wollam A."/>
            <person name="Pepin K.H."/>
            <person name="Johnson M."/>
            <person name="Bhonagiri V."/>
            <person name="Zhang X."/>
            <person name="Suruliraj S."/>
            <person name="Warren W."/>
            <person name="Chinwalla A."/>
            <person name="Mardis E.R."/>
            <person name="Wilson R.K."/>
        </authorList>
    </citation>
    <scope>NUCLEOTIDE SEQUENCE [LARGE SCALE GENOMIC DNA]</scope>
    <source>
        <strain evidence="1 2">ATCC 33693</strain>
    </source>
</reference>
<dbReference type="eggNOG" id="ENOG5033AQC">
    <property type="taxonomic scope" value="Bacteria"/>
</dbReference>
<proteinExistence type="predicted"/>
<dbReference type="STRING" id="546275.FUSPEROL_01982"/>
<dbReference type="Pfam" id="PF20316">
    <property type="entry name" value="DUF6612"/>
    <property type="match status" value="1"/>
</dbReference>
<dbReference type="HOGENOM" id="CLU_095271_0_0_0"/>
<sequence length="259" mass="29227">MVILKKIKKEKKMKKSLKKILFTVLTVFAVFFVVACGNKEDSNINKEEVLKKNVEASNNIKSINKLATAKIELKSGESVEYMADISLIKDPFATKIVMDAGPENGKLTTFIKDGMMYVTSTEDDTWEQQAIPEETIEGYKNILNDSIEIYEVLKDNLDKVSIKEDGGNYIISVTKNSDFLNKYIKTQMSDIVGGEDFEPNNSTLEYVIDKETYFLKSLLITFIAEVQGQKIKAKTETTFSNINNVEEIIVPEEALNSNN</sequence>
<evidence type="ECO:0008006" key="3">
    <source>
        <dbReference type="Google" id="ProtNLM"/>
    </source>
</evidence>
<name>D4CX22_9FUSO</name>
<evidence type="ECO:0000313" key="2">
    <source>
        <dbReference type="Proteomes" id="UP000003748"/>
    </source>
</evidence>
<protein>
    <recommendedName>
        <fullName evidence="3">Lipoprotein</fullName>
    </recommendedName>
</protein>
<organism evidence="1 2">
    <name type="scientific">Fusobacterium periodonticum ATCC 33693</name>
    <dbReference type="NCBI Taxonomy" id="546275"/>
    <lineage>
        <taxon>Bacteria</taxon>
        <taxon>Fusobacteriati</taxon>
        <taxon>Fusobacteriota</taxon>
        <taxon>Fusobacteriia</taxon>
        <taxon>Fusobacteriales</taxon>
        <taxon>Fusobacteriaceae</taxon>
        <taxon>Fusobacterium</taxon>
    </lineage>
</organism>
<evidence type="ECO:0000313" key="1">
    <source>
        <dbReference type="EMBL" id="EFE85942.1"/>
    </source>
</evidence>
<dbReference type="EMBL" id="ACJY01000099">
    <property type="protein sequence ID" value="EFE85942.1"/>
    <property type="molecule type" value="Genomic_DNA"/>
</dbReference>
<comment type="caution">
    <text evidence="1">The sequence shown here is derived from an EMBL/GenBank/DDBJ whole genome shotgun (WGS) entry which is preliminary data.</text>
</comment>
<dbReference type="InterPro" id="IPR046720">
    <property type="entry name" value="DUF6612"/>
</dbReference>
<dbReference type="Proteomes" id="UP000003748">
    <property type="component" value="Unassembled WGS sequence"/>
</dbReference>
<dbReference type="AlphaFoldDB" id="D4CX22"/>
<gene>
    <name evidence="1" type="ORF">FUSPEROL_01982</name>
</gene>